<comment type="caution">
    <text evidence="2">The sequence shown here is derived from an EMBL/GenBank/DDBJ whole genome shotgun (WGS) entry which is preliminary data.</text>
</comment>
<sequence>MQEKIIKIIPGLLSLFCVLSVFELVLIIEDMNKTEKLEGKVKKNLEAIETITELLNEYLECMQLEKPEIKIFKNKIR</sequence>
<feature type="transmembrane region" description="Helical" evidence="1">
    <location>
        <begin position="6"/>
        <end position="28"/>
    </location>
</feature>
<protein>
    <submittedName>
        <fullName evidence="2">Uncharacterized protein</fullName>
    </submittedName>
</protein>
<keyword evidence="1" id="KW-0472">Membrane</keyword>
<name>A0A7Z6SQ61_HELPX</name>
<dbReference type="Proteomes" id="UP000272192">
    <property type="component" value="Unassembled WGS sequence"/>
</dbReference>
<proteinExistence type="predicted"/>
<accession>A0A7Z6SQ61</accession>
<reference evidence="2 3" key="1">
    <citation type="submission" date="2018-04" db="EMBL/GenBank/DDBJ databases">
        <title>Complete genome sequences of Helicobacter pylori.</title>
        <authorList>
            <person name="Palau M."/>
            <person name="Minana-Galbis D."/>
        </authorList>
    </citation>
    <scope>NUCLEOTIDE SEQUENCE [LARGE SCALE GENOMIC DNA]</scope>
    <source>
        <strain evidence="2 3">B518</strain>
    </source>
</reference>
<organism evidence="2 3">
    <name type="scientific">Helicobacter pylori</name>
    <name type="common">Campylobacter pylori</name>
    <dbReference type="NCBI Taxonomy" id="210"/>
    <lineage>
        <taxon>Bacteria</taxon>
        <taxon>Pseudomonadati</taxon>
        <taxon>Campylobacterota</taxon>
        <taxon>Epsilonproteobacteria</taxon>
        <taxon>Campylobacterales</taxon>
        <taxon>Helicobacteraceae</taxon>
        <taxon>Helicobacter</taxon>
    </lineage>
</organism>
<evidence type="ECO:0000313" key="3">
    <source>
        <dbReference type="Proteomes" id="UP000272192"/>
    </source>
</evidence>
<keyword evidence="1" id="KW-1133">Transmembrane helix</keyword>
<evidence type="ECO:0000256" key="1">
    <source>
        <dbReference type="SAM" id="Phobius"/>
    </source>
</evidence>
<evidence type="ECO:0000313" key="2">
    <source>
        <dbReference type="EMBL" id="RKU91488.1"/>
    </source>
</evidence>
<dbReference type="EMBL" id="QELB01000138">
    <property type="protein sequence ID" value="RKU91488.1"/>
    <property type="molecule type" value="Genomic_DNA"/>
</dbReference>
<dbReference type="AlphaFoldDB" id="A0A7Z6SQ61"/>
<keyword evidence="1" id="KW-0812">Transmembrane</keyword>
<gene>
    <name evidence="2" type="ORF">DB721_08745</name>
</gene>